<protein>
    <recommendedName>
        <fullName evidence="3">non-reducing end alpha-L-arabinofuranosidase</fullName>
        <ecNumber evidence="3">3.2.1.55</ecNumber>
    </recommendedName>
</protein>
<organism evidence="8 9">
    <name type="scientific">Clostridium manihotivorum</name>
    <dbReference type="NCBI Taxonomy" id="2320868"/>
    <lineage>
        <taxon>Bacteria</taxon>
        <taxon>Bacillati</taxon>
        <taxon>Bacillota</taxon>
        <taxon>Clostridia</taxon>
        <taxon>Eubacteriales</taxon>
        <taxon>Clostridiaceae</taxon>
        <taxon>Clostridium</taxon>
    </lineage>
</organism>
<evidence type="ECO:0000256" key="5">
    <source>
        <dbReference type="ARBA" id="ARBA00022801"/>
    </source>
</evidence>
<dbReference type="InterPro" id="IPR046780">
    <property type="entry name" value="aBig_2"/>
</dbReference>
<dbReference type="SUPFAM" id="SSF49899">
    <property type="entry name" value="Concanavalin A-like lectins/glucanases"/>
    <property type="match status" value="1"/>
</dbReference>
<dbReference type="KEGG" id="cmah:C1I91_17800"/>
<comment type="catalytic activity">
    <reaction evidence="1">
        <text>Hydrolysis of terminal non-reducing alpha-L-arabinofuranoside residues in alpha-L-arabinosides.</text>
        <dbReference type="EC" id="3.2.1.55"/>
    </reaction>
</comment>
<dbReference type="Gene3D" id="2.60.120.200">
    <property type="match status" value="1"/>
</dbReference>
<dbReference type="Pfam" id="PF22848">
    <property type="entry name" value="ASD1_dom"/>
    <property type="match status" value="1"/>
</dbReference>
<keyword evidence="6" id="KW-0325">Glycoprotein</keyword>
<dbReference type="InterPro" id="IPR051563">
    <property type="entry name" value="Glycosyl_Hydrolase_51"/>
</dbReference>
<sequence>MDSNCEGKAFDLYDGMVAYYDFSTIKDGNKIIDASGRNNHAILCHEGEVIAEEDSDSFLRLKGFGYVKLPEDVLKGIEEITVACWVRFHTFNGALPEWQRVFDFGIDEKNYFFLSKNRKTRILIDDYSEETLGSDLEPDEKWIHVAVTVKDDTITYYENGKTVAVRSGLSNRIGFLSDGKENYIGKSKFPVDPNLHGDIDDFVIYEKSLSDWQVKNLMLNTITDKGSVSIVKQSLTIDSCSEIVSDIELPRTTYLGVDISWQSSDHTLVSDAGKINRPEEEMKKAILTAKLIKGEVRETVDFEITVLDEKTTNYNLEVAAKEELFEISPILIGAFYEDINHSADGGLYAELIENNSFEYRNPLHGWKVRNLCEESKVKVCIDNSTPINEKNRNYLRIEFIEDGQKIEILNNGYRGIALKENSLYDLSLWSASTDFVGEVSVYLEDEEGNKITEELTIKLDDKEWKKYEYEVLAKATTKRGRLVISIQGKGILDLDMVSLFPQETWMGRKNGLRKDLVKILADYKPRFLRFPGGCIVEGNSYGNMYKWKDTIGKIEERKTNTNLWGYHQSYGLGFYEYFQLAEDIGAEPVPVVNVGMVCQIRTNLTIPVDNLESYIQDALDLIEYANGPEFSVWGRKRVEAGHPEPFNLRYLAIGNEQWGSEYFERYTRFKNVLKATHPEIQLITSSGPFASGEYYDEAWEWIKESCTDDIVDEHYYMSPEWFIANRNRYDSFNRNGAKIFVGEYAARSNTLKSALSEAVFLTGLERNSDVVAMASYAPLFAKTDDFQWAPDMIWFDGDKVYGTPNYYVQKLFSTNLGSFYIRSSLRKFNNEEVEGLFGEVFSSTSKDNEGNLIIKLVNTSGSTKFINIELKDVETLNTMGFIQTVKGTSLDDVNSLDNPEKIAILEENFDISSTKFTLELSKYSVSSLKFKI</sequence>
<dbReference type="Gene3D" id="2.60.120.260">
    <property type="entry name" value="Galactose-binding domain-like"/>
    <property type="match status" value="1"/>
</dbReference>
<dbReference type="OrthoDB" id="273314at2"/>
<proteinExistence type="inferred from homology"/>
<evidence type="ECO:0000256" key="6">
    <source>
        <dbReference type="ARBA" id="ARBA00023180"/>
    </source>
</evidence>
<keyword evidence="9" id="KW-1185">Reference proteome</keyword>
<dbReference type="InterPro" id="IPR055235">
    <property type="entry name" value="ASD1_cat"/>
</dbReference>
<comment type="similarity">
    <text evidence="2">Belongs to the glycosyl hydrolase 51 family.</text>
</comment>
<dbReference type="GO" id="GO:0046556">
    <property type="term" value="F:alpha-L-arabinofuranosidase activity"/>
    <property type="evidence" value="ECO:0007669"/>
    <property type="project" value="UniProtKB-EC"/>
</dbReference>
<name>A0A3R5TH65_9CLOT</name>
<dbReference type="PANTHER" id="PTHR31776:SF0">
    <property type="entry name" value="ALPHA-L-ARABINOFURANOSIDASE 1"/>
    <property type="match status" value="1"/>
</dbReference>
<dbReference type="GO" id="GO:0046373">
    <property type="term" value="P:L-arabinose metabolic process"/>
    <property type="evidence" value="ECO:0007669"/>
    <property type="project" value="InterPro"/>
</dbReference>
<dbReference type="Pfam" id="PF13385">
    <property type="entry name" value="Laminin_G_3"/>
    <property type="match status" value="1"/>
</dbReference>
<evidence type="ECO:0000256" key="2">
    <source>
        <dbReference type="ARBA" id="ARBA00007186"/>
    </source>
</evidence>
<dbReference type="Pfam" id="PF06964">
    <property type="entry name" value="Alpha-L-AF_C"/>
    <property type="match status" value="1"/>
</dbReference>
<gene>
    <name evidence="8" type="ORF">C1I91_17800</name>
</gene>
<evidence type="ECO:0000313" key="9">
    <source>
        <dbReference type="Proteomes" id="UP000286268"/>
    </source>
</evidence>
<keyword evidence="5" id="KW-0378">Hydrolase</keyword>
<keyword evidence="4" id="KW-0732">Signal</keyword>
<dbReference type="SMART" id="SM00813">
    <property type="entry name" value="Alpha-L-AF_C"/>
    <property type="match status" value="1"/>
</dbReference>
<evidence type="ECO:0000313" key="8">
    <source>
        <dbReference type="EMBL" id="QAA33351.1"/>
    </source>
</evidence>
<dbReference type="RefSeq" id="WP_128214074.1">
    <property type="nucleotide sequence ID" value="NZ_CP025746.1"/>
</dbReference>
<dbReference type="Proteomes" id="UP000286268">
    <property type="component" value="Chromosome"/>
</dbReference>
<evidence type="ECO:0000259" key="7">
    <source>
        <dbReference type="SMART" id="SM00813"/>
    </source>
</evidence>
<dbReference type="Gene3D" id="2.60.40.1180">
    <property type="entry name" value="Golgi alpha-mannosidase II"/>
    <property type="match status" value="1"/>
</dbReference>
<dbReference type="EC" id="3.2.1.55" evidence="3"/>
<dbReference type="SUPFAM" id="SSF51445">
    <property type="entry name" value="(Trans)glycosidases"/>
    <property type="match status" value="1"/>
</dbReference>
<dbReference type="PANTHER" id="PTHR31776">
    <property type="entry name" value="ALPHA-L-ARABINOFURANOSIDASE 1"/>
    <property type="match status" value="1"/>
</dbReference>
<dbReference type="Pfam" id="PF20578">
    <property type="entry name" value="aBig_2"/>
    <property type="match status" value="1"/>
</dbReference>
<dbReference type="InterPro" id="IPR017853">
    <property type="entry name" value="GH"/>
</dbReference>
<dbReference type="InterPro" id="IPR008979">
    <property type="entry name" value="Galactose-bd-like_sf"/>
</dbReference>
<evidence type="ECO:0000256" key="3">
    <source>
        <dbReference type="ARBA" id="ARBA00012670"/>
    </source>
</evidence>
<dbReference type="Gene3D" id="3.20.20.80">
    <property type="entry name" value="Glycosidases"/>
    <property type="match status" value="1"/>
</dbReference>
<feature type="domain" description="Alpha-L-arabinofuranosidase C-terminal" evidence="7">
    <location>
        <begin position="742"/>
        <end position="924"/>
    </location>
</feature>
<dbReference type="InterPro" id="IPR010720">
    <property type="entry name" value="Alpha-L-AF_C"/>
</dbReference>
<dbReference type="EMBL" id="CP025746">
    <property type="protein sequence ID" value="QAA33351.1"/>
    <property type="molecule type" value="Genomic_DNA"/>
</dbReference>
<accession>A0A3R5TH65</accession>
<evidence type="ECO:0000256" key="1">
    <source>
        <dbReference type="ARBA" id="ARBA00001462"/>
    </source>
</evidence>
<reference evidence="8 9" key="1">
    <citation type="submission" date="2018-01" db="EMBL/GenBank/DDBJ databases">
        <title>Genome Sequencing and Assembly of Anaerobacter polyendosporus strain CT4.</title>
        <authorList>
            <person name="Tachaapaikoon C."/>
            <person name="Sutheeworapong S."/>
            <person name="Jenjaroenpun P."/>
            <person name="Wongsurawat T."/>
            <person name="Nookeaw I."/>
            <person name="Cheawchanlertfa P."/>
            <person name="Kosugi A."/>
            <person name="Cheevadhanarak S."/>
            <person name="Ratanakhanokchai K."/>
        </authorList>
    </citation>
    <scope>NUCLEOTIDE SEQUENCE [LARGE SCALE GENOMIC DNA]</scope>
    <source>
        <strain evidence="8 9">CT4</strain>
    </source>
</reference>
<dbReference type="SUPFAM" id="SSF49785">
    <property type="entry name" value="Galactose-binding domain-like"/>
    <property type="match status" value="1"/>
</dbReference>
<dbReference type="InterPro" id="IPR013780">
    <property type="entry name" value="Glyco_hydro_b"/>
</dbReference>
<dbReference type="AlphaFoldDB" id="A0A3R5TH65"/>
<dbReference type="InterPro" id="IPR013320">
    <property type="entry name" value="ConA-like_dom_sf"/>
</dbReference>
<evidence type="ECO:0000256" key="4">
    <source>
        <dbReference type="ARBA" id="ARBA00022729"/>
    </source>
</evidence>